<keyword evidence="1" id="KW-0614">Plasmid</keyword>
<reference evidence="1" key="1">
    <citation type="journal article" date="2016" name="Biosci. Biotechnol. Biochem.">
        <title>Bioconversion of AHX to AOH by resting cells of Burkholderia contaminans CH-1.</title>
        <authorList>
            <person name="Choi J.H."/>
            <person name="Kikuchi A."/>
            <person name="Pumkaeo P."/>
            <person name="Hirai H."/>
            <person name="Tokuyama S."/>
            <person name="Kawagishi H."/>
        </authorList>
    </citation>
    <scope>NUCLEOTIDE SEQUENCE</scope>
    <source>
        <strain evidence="1">CH-1</strain>
        <plasmid evidence="1">pBC453</plasmid>
    </source>
</reference>
<reference evidence="2 3" key="3">
    <citation type="submission" date="2021-12" db="EMBL/GenBank/DDBJ databases">
        <title>Genomic and phenotypic characterization of three Burkholderia contaminans isolates recovered from different sources.</title>
        <authorList>
            <person name="Lopez De Volder A."/>
            <person name="Fan Y."/>
            <person name="Nunvar J."/>
            <person name="Herrera T."/>
            <person name="Timp W."/>
            <person name="Degrossi J."/>
        </authorList>
    </citation>
    <scope>NUCLEOTIDE SEQUENCE [LARGE SCALE GENOMIC DNA]</scope>
    <source>
        <strain evidence="2 3">LMG 23361</strain>
        <plasmid evidence="2 3">unnamed1</plasmid>
    </source>
</reference>
<evidence type="ECO:0000313" key="2">
    <source>
        <dbReference type="EMBL" id="WFN23643.1"/>
    </source>
</evidence>
<dbReference type="RefSeq" id="WP_046543724.1">
    <property type="nucleotide sequence ID" value="NZ_AP018360.1"/>
</dbReference>
<dbReference type="AlphaFoldDB" id="A0A250LLK8"/>
<sequence length="121" mass="13630">MKRIYEVCIRWHQTDGEQGSFTDSVEILSQDEAVRFIARKMATMSCGCGANATEEEIREFVDEAEERVEYVVELSARASRDLQAVLGDEFAGQQLDPKALIELIKEHRERVTKPIAAQVAA</sequence>
<evidence type="ECO:0000313" key="3">
    <source>
        <dbReference type="Proteomes" id="UP001220209"/>
    </source>
</evidence>
<geneLocation type="plasmid" evidence="2 3">
    <name>unnamed1</name>
</geneLocation>
<dbReference type="EMBL" id="CP090643">
    <property type="protein sequence ID" value="WFN23643.1"/>
    <property type="molecule type" value="Genomic_DNA"/>
</dbReference>
<proteinExistence type="predicted"/>
<protein>
    <submittedName>
        <fullName evidence="1">Uncharacterized protein</fullName>
    </submittedName>
</protein>
<dbReference type="OrthoDB" id="9968934at2"/>
<accession>A0A250LLK8</accession>
<geneLocation type="plasmid" evidence="1">
    <name>pBC453</name>
</geneLocation>
<dbReference type="EMBL" id="AP018360">
    <property type="protein sequence ID" value="BBA45387.1"/>
    <property type="molecule type" value="Genomic_DNA"/>
</dbReference>
<name>A0A250LLK8_9BURK</name>
<organism evidence="1">
    <name type="scientific">Burkholderia contaminans</name>
    <dbReference type="NCBI Taxonomy" id="488447"/>
    <lineage>
        <taxon>Bacteria</taxon>
        <taxon>Pseudomonadati</taxon>
        <taxon>Pseudomonadota</taxon>
        <taxon>Betaproteobacteria</taxon>
        <taxon>Burkholderiales</taxon>
        <taxon>Burkholderiaceae</taxon>
        <taxon>Burkholderia</taxon>
        <taxon>Burkholderia cepacia complex</taxon>
    </lineage>
</organism>
<reference evidence="1" key="2">
    <citation type="journal article" date="2017" name="Genome Announc.">
        <title>High-Quality Draft Genome Sequence of Burkholderia contaminans CH-1, a Gram-Negative Bacterium That Metabolizes 2-Azahypoxanthine, a Plant Growth-Regulating Compound.</title>
        <authorList>
            <person name="Choi J.-H."/>
            <person name="Sugiura H."/>
            <person name="Moriuchi R."/>
            <person name="Kawagishi H."/>
            <person name="Dohra H."/>
        </authorList>
    </citation>
    <scope>NUCLEOTIDE SEQUENCE</scope>
    <source>
        <strain evidence="1">CH-1</strain>
        <plasmid evidence="1">pBC453</plasmid>
    </source>
</reference>
<evidence type="ECO:0000313" key="1">
    <source>
        <dbReference type="EMBL" id="BBA45387.1"/>
    </source>
</evidence>
<gene>
    <name evidence="1" type="ORF">BCCH1_78980</name>
    <name evidence="2" type="ORF">LXE91_39600</name>
</gene>
<dbReference type="Proteomes" id="UP001220209">
    <property type="component" value="Plasmid unnamed1"/>
</dbReference>